<evidence type="ECO:0000313" key="2">
    <source>
        <dbReference type="Proteomes" id="UP000799755"/>
    </source>
</evidence>
<reference evidence="1" key="1">
    <citation type="journal article" date="2020" name="Stud. Mycol.">
        <title>101 Dothideomycetes genomes: a test case for predicting lifestyles and emergence of pathogens.</title>
        <authorList>
            <person name="Haridas S."/>
            <person name="Albert R."/>
            <person name="Binder M."/>
            <person name="Bloem J."/>
            <person name="Labutti K."/>
            <person name="Salamov A."/>
            <person name="Andreopoulos B."/>
            <person name="Baker S."/>
            <person name="Barry K."/>
            <person name="Bills G."/>
            <person name="Bluhm B."/>
            <person name="Cannon C."/>
            <person name="Castanera R."/>
            <person name="Culley D."/>
            <person name="Daum C."/>
            <person name="Ezra D."/>
            <person name="Gonzalez J."/>
            <person name="Henrissat B."/>
            <person name="Kuo A."/>
            <person name="Liang C."/>
            <person name="Lipzen A."/>
            <person name="Lutzoni F."/>
            <person name="Magnuson J."/>
            <person name="Mondo S."/>
            <person name="Nolan M."/>
            <person name="Ohm R."/>
            <person name="Pangilinan J."/>
            <person name="Park H.-J."/>
            <person name="Ramirez L."/>
            <person name="Alfaro M."/>
            <person name="Sun H."/>
            <person name="Tritt A."/>
            <person name="Yoshinaga Y."/>
            <person name="Zwiers L.-H."/>
            <person name="Turgeon B."/>
            <person name="Goodwin S."/>
            <person name="Spatafora J."/>
            <person name="Crous P."/>
            <person name="Grigoriev I."/>
        </authorList>
    </citation>
    <scope>NUCLEOTIDE SEQUENCE</scope>
    <source>
        <strain evidence="1">ATCC 200398</strain>
    </source>
</reference>
<keyword evidence="2" id="KW-1185">Reference proteome</keyword>
<accession>A0ACB6QDI8</accession>
<protein>
    <submittedName>
        <fullName evidence="1">Uncharacterized protein</fullName>
    </submittedName>
</protein>
<name>A0ACB6QDI8_9PLEO</name>
<sequence>MQVGPAHDWYIIPTSPATSLSPPILMPWDSTSLPNTNVPYSPSTSSSRSRLTTTPPNLPPSPSITSTTSDLYASSARPELQSDPSAESGRKIASPVIGGALGVALVGLAIWFVIWWKQGPRRTQMHGSGQNSHNLARVASARGEEARKGKE</sequence>
<dbReference type="EMBL" id="MU003532">
    <property type="protein sequence ID" value="KAF2465018.1"/>
    <property type="molecule type" value="Genomic_DNA"/>
</dbReference>
<dbReference type="Proteomes" id="UP000799755">
    <property type="component" value="Unassembled WGS sequence"/>
</dbReference>
<organism evidence="1 2">
    <name type="scientific">Lindgomyces ingoldianus</name>
    <dbReference type="NCBI Taxonomy" id="673940"/>
    <lineage>
        <taxon>Eukaryota</taxon>
        <taxon>Fungi</taxon>
        <taxon>Dikarya</taxon>
        <taxon>Ascomycota</taxon>
        <taxon>Pezizomycotina</taxon>
        <taxon>Dothideomycetes</taxon>
        <taxon>Pleosporomycetidae</taxon>
        <taxon>Pleosporales</taxon>
        <taxon>Lindgomycetaceae</taxon>
        <taxon>Lindgomyces</taxon>
    </lineage>
</organism>
<evidence type="ECO:0000313" key="1">
    <source>
        <dbReference type="EMBL" id="KAF2465018.1"/>
    </source>
</evidence>
<proteinExistence type="predicted"/>
<gene>
    <name evidence="1" type="ORF">BDR25DRAFT_318735</name>
</gene>
<comment type="caution">
    <text evidence="1">The sequence shown here is derived from an EMBL/GenBank/DDBJ whole genome shotgun (WGS) entry which is preliminary data.</text>
</comment>